<evidence type="ECO:0000313" key="2">
    <source>
        <dbReference type="EMBL" id="KPX00447.1"/>
    </source>
</evidence>
<sequence length="148" mass="17046">MAIKSPIMFYTSGHLFVFEYFFWCLKFNDSKVAVMMLRSAEREFKLLHREVEIRHDPFVEDFNMTLAQPHSKSVRLNGLATCLRLEKVYWNILSGIASSNECSVNAVLSYIDREVHLRYGGVKNFSGLIRVVCVAHLLKGDCLENSHV</sequence>
<dbReference type="PATRIC" id="fig|317659.3.peg.5334"/>
<protein>
    <submittedName>
        <fullName evidence="2">Ribbon-helix-helix domain protein</fullName>
    </submittedName>
</protein>
<evidence type="ECO:0000313" key="3">
    <source>
        <dbReference type="Proteomes" id="UP000051335"/>
    </source>
</evidence>
<keyword evidence="3" id="KW-1185">Reference proteome</keyword>
<dbReference type="Gene3D" id="1.10.3990.20">
    <property type="entry name" value="protein bp1543"/>
    <property type="match status" value="1"/>
</dbReference>
<proteinExistence type="predicted"/>
<accession>A0A0N8R7D0</accession>
<dbReference type="Pfam" id="PF13467">
    <property type="entry name" value="RHH_4"/>
    <property type="match status" value="1"/>
</dbReference>
<dbReference type="EMBL" id="LJQC01000445">
    <property type="protein sequence ID" value="KPX00447.1"/>
    <property type="molecule type" value="Genomic_DNA"/>
</dbReference>
<gene>
    <name evidence="2" type="ORF">ALO75_03413</name>
</gene>
<comment type="caution">
    <text evidence="2">The sequence shown here is derived from an EMBL/GenBank/DDBJ whole genome shotgun (WGS) entry which is preliminary data.</text>
</comment>
<dbReference type="AlphaFoldDB" id="A0A0N8R7D0"/>
<dbReference type="Proteomes" id="UP000051335">
    <property type="component" value="Unassembled WGS sequence"/>
</dbReference>
<feature type="domain" description="Ribbon-helix-helix" evidence="1">
    <location>
        <begin position="70"/>
        <end position="137"/>
    </location>
</feature>
<evidence type="ECO:0000259" key="1">
    <source>
        <dbReference type="Pfam" id="PF13467"/>
    </source>
</evidence>
<dbReference type="InterPro" id="IPR038268">
    <property type="entry name" value="RHH_sf"/>
</dbReference>
<dbReference type="InterPro" id="IPR027373">
    <property type="entry name" value="RHH_dom"/>
</dbReference>
<organism evidence="2 3">
    <name type="scientific">Pseudomonas syringae pv. coryli</name>
    <dbReference type="NCBI Taxonomy" id="317659"/>
    <lineage>
        <taxon>Bacteria</taxon>
        <taxon>Pseudomonadati</taxon>
        <taxon>Pseudomonadota</taxon>
        <taxon>Gammaproteobacteria</taxon>
        <taxon>Pseudomonadales</taxon>
        <taxon>Pseudomonadaceae</taxon>
        <taxon>Pseudomonas</taxon>
    </lineage>
</organism>
<reference evidence="2 3" key="1">
    <citation type="submission" date="2015-09" db="EMBL/GenBank/DDBJ databases">
        <title>Genome announcement of multiple Pseudomonas syringae strains.</title>
        <authorList>
            <person name="Thakur S."/>
            <person name="Wang P.W."/>
            <person name="Gong Y."/>
            <person name="Weir B.S."/>
            <person name="Guttman D.S."/>
        </authorList>
    </citation>
    <scope>NUCLEOTIDE SEQUENCE [LARGE SCALE GENOMIC DNA]</scope>
    <source>
        <strain evidence="2 3">ICMP17001</strain>
    </source>
</reference>
<name>A0A0N8R7D0_9PSED</name>